<keyword evidence="2" id="KW-1185">Reference proteome</keyword>
<accession>A0ABT5THT4</accession>
<dbReference type="Proteomes" id="UP001431784">
    <property type="component" value="Unassembled WGS sequence"/>
</dbReference>
<dbReference type="PANTHER" id="PTHR37816">
    <property type="entry name" value="YALI0E33011P"/>
    <property type="match status" value="1"/>
</dbReference>
<name>A0ABT5THT4_9RHOB</name>
<proteinExistence type="predicted"/>
<sequence length="200" mass="22617">MAARGSPALKQKTEPAHASRASRIYIIGASCAGVTSLGRRLAQRCNLTHVDVDDFGWDRMDESFPRDQAKCVDRIRRSLPVEQWVLTGPVEGWGDELVGAVDLIGFVVAPTPVRLQRLLNRDRERYGGRIGPDGDRYALHMAAYWWARQYDDPTFPGSNRLSQEEWLITRESSVVRLDGTLPLNDNVDRLLIGFRRQVDL</sequence>
<dbReference type="InterPro" id="IPR027417">
    <property type="entry name" value="P-loop_NTPase"/>
</dbReference>
<dbReference type="PANTHER" id="PTHR37816:SF2">
    <property type="entry name" value="DNA TOPOLOGY MODULATION PROTEIN FLAR-RELATED PROTEIN"/>
    <property type="match status" value="1"/>
</dbReference>
<dbReference type="RefSeq" id="WP_274354418.1">
    <property type="nucleotide sequence ID" value="NZ_JAQZSM010000054.1"/>
</dbReference>
<dbReference type="EMBL" id="JAQZSM010000054">
    <property type="protein sequence ID" value="MDD7973757.1"/>
    <property type="molecule type" value="Genomic_DNA"/>
</dbReference>
<evidence type="ECO:0000313" key="2">
    <source>
        <dbReference type="Proteomes" id="UP001431784"/>
    </source>
</evidence>
<dbReference type="Gene3D" id="3.40.50.300">
    <property type="entry name" value="P-loop containing nucleotide triphosphate hydrolases"/>
    <property type="match status" value="1"/>
</dbReference>
<comment type="caution">
    <text evidence="1">The sequence shown here is derived from an EMBL/GenBank/DDBJ whole genome shotgun (WGS) entry which is preliminary data.</text>
</comment>
<protein>
    <recommendedName>
        <fullName evidence="3">Adenylate kinase</fullName>
    </recommendedName>
</protein>
<evidence type="ECO:0008006" key="3">
    <source>
        <dbReference type="Google" id="ProtNLM"/>
    </source>
</evidence>
<dbReference type="InterPro" id="IPR052922">
    <property type="entry name" value="Cytidylate_Kinase-2"/>
</dbReference>
<evidence type="ECO:0000313" key="1">
    <source>
        <dbReference type="EMBL" id="MDD7973757.1"/>
    </source>
</evidence>
<reference evidence="1" key="1">
    <citation type="submission" date="2023-02" db="EMBL/GenBank/DDBJ databases">
        <title>Description of Roseinatronobacter alkalisoli sp. nov., an alkaliphilic bacerium isolated from soda soil.</title>
        <authorList>
            <person name="Wei W."/>
        </authorList>
    </citation>
    <scope>NUCLEOTIDE SEQUENCE</scope>
    <source>
        <strain evidence="1">HJB301</strain>
    </source>
</reference>
<gene>
    <name evidence="1" type="ORF">PUT78_22130</name>
</gene>
<organism evidence="1 2">
    <name type="scientific">Roseinatronobacter alkalisoli</name>
    <dbReference type="NCBI Taxonomy" id="3028235"/>
    <lineage>
        <taxon>Bacteria</taxon>
        <taxon>Pseudomonadati</taxon>
        <taxon>Pseudomonadota</taxon>
        <taxon>Alphaproteobacteria</taxon>
        <taxon>Rhodobacterales</taxon>
        <taxon>Paracoccaceae</taxon>
        <taxon>Roseinatronobacter</taxon>
    </lineage>
</organism>
<dbReference type="SUPFAM" id="SSF52540">
    <property type="entry name" value="P-loop containing nucleoside triphosphate hydrolases"/>
    <property type="match status" value="1"/>
</dbReference>